<dbReference type="Pfam" id="PF00733">
    <property type="entry name" value="Asn_synthase"/>
    <property type="match status" value="1"/>
</dbReference>
<dbReference type="Gene3D" id="3.40.50.620">
    <property type="entry name" value="HUPs"/>
    <property type="match status" value="1"/>
</dbReference>
<sequence>MNVSLLAPHAVPSPAPPTRPARTQIMMSPYYGRPDFAGLSVEGDAARKIDLVSVADVLRNAFVYPPHSIFEDVKLVTFGFCPSQDMYANPEFHFKFRDSGKRGDTDPAHPDHDTDWVGTYHRLLCEAVTTSTCEVRQPWMLQSGGKDSTTLAIAVADARPDTICLTYLGGREEDEVDSARFVASTLGLRHESLVCDPGRAYDRYLAVADRMPLLTADFALLSYVDLATEIGARAGDGVLDGLGADSYFGMPVSRQQRILKWLSRSVRLPPGVSTLPLLDRSFTASFLLGTLQMNTIERVFPGSRFTDAEVDEMFGKPVSDRSRSRLQPFLSEIASATSEDEWRDMSASIAGSAGAFAKGLYTCAALGLNAVYPFTDVRFREWVYREVPPHMMIDPVTHANKILVRDHIATRFPDLPYVKTKGSFRFDVRGLAKTRYDTVRDFAVQARDVLPGAVTWLDRNRKSLDNKYHASKFYLLAVVLPWIQLHRTRGA</sequence>
<proteinExistence type="predicted"/>
<evidence type="ECO:0000313" key="3">
    <source>
        <dbReference type="EMBL" id="MCC8363599.1"/>
    </source>
</evidence>
<feature type="region of interest" description="Disordered" evidence="1">
    <location>
        <begin position="1"/>
        <end position="22"/>
    </location>
</feature>
<accession>A0ABS8JJ21</accession>
<feature type="domain" description="Asparagine synthetase" evidence="2">
    <location>
        <begin position="139"/>
        <end position="426"/>
    </location>
</feature>
<evidence type="ECO:0000256" key="1">
    <source>
        <dbReference type="SAM" id="MobiDB-lite"/>
    </source>
</evidence>
<name>A0ABS8JJ21_9GAMM</name>
<gene>
    <name evidence="3" type="ORF">LK996_11010</name>
</gene>
<dbReference type="SUPFAM" id="SSF52402">
    <property type="entry name" value="Adenine nucleotide alpha hydrolases-like"/>
    <property type="match status" value="1"/>
</dbReference>
<dbReference type="RefSeq" id="WP_230527219.1">
    <property type="nucleotide sequence ID" value="NZ_JAJGAK010000002.1"/>
</dbReference>
<organism evidence="3 4">
    <name type="scientific">Noviluteimonas lactosilytica</name>
    <dbReference type="NCBI Taxonomy" id="2888523"/>
    <lineage>
        <taxon>Bacteria</taxon>
        <taxon>Pseudomonadati</taxon>
        <taxon>Pseudomonadota</taxon>
        <taxon>Gammaproteobacteria</taxon>
        <taxon>Lysobacterales</taxon>
        <taxon>Lysobacteraceae</taxon>
        <taxon>Noviluteimonas</taxon>
    </lineage>
</organism>
<keyword evidence="4" id="KW-1185">Reference proteome</keyword>
<dbReference type="EMBL" id="JAJGAK010000002">
    <property type="protein sequence ID" value="MCC8363599.1"/>
    <property type="molecule type" value="Genomic_DNA"/>
</dbReference>
<dbReference type="Proteomes" id="UP001165293">
    <property type="component" value="Unassembled WGS sequence"/>
</dbReference>
<comment type="caution">
    <text evidence="3">The sequence shown here is derived from an EMBL/GenBank/DDBJ whole genome shotgun (WGS) entry which is preliminary data.</text>
</comment>
<protein>
    <recommendedName>
        <fullName evidence="2">Asparagine synthetase domain-containing protein</fullName>
    </recommendedName>
</protein>
<evidence type="ECO:0000259" key="2">
    <source>
        <dbReference type="Pfam" id="PF00733"/>
    </source>
</evidence>
<reference evidence="3" key="1">
    <citation type="submission" date="2021-10" db="EMBL/GenBank/DDBJ databases">
        <authorList>
            <person name="Lyu M."/>
            <person name="Wang X."/>
            <person name="Meng X."/>
            <person name="Xu K."/>
        </authorList>
    </citation>
    <scope>NUCLEOTIDE SEQUENCE</scope>
    <source>
        <strain evidence="3">A6</strain>
    </source>
</reference>
<evidence type="ECO:0000313" key="4">
    <source>
        <dbReference type="Proteomes" id="UP001165293"/>
    </source>
</evidence>
<dbReference type="InterPro" id="IPR001962">
    <property type="entry name" value="Asn_synthase"/>
</dbReference>
<dbReference type="InterPro" id="IPR014729">
    <property type="entry name" value="Rossmann-like_a/b/a_fold"/>
</dbReference>